<dbReference type="EMBL" id="BQXO01000001">
    <property type="protein sequence ID" value="GKT04856.1"/>
    <property type="molecule type" value="Genomic_DNA"/>
</dbReference>
<dbReference type="RefSeq" id="WP_407882101.1">
    <property type="nucleotide sequence ID" value="NZ_BQXO01000001.1"/>
</dbReference>
<reference evidence="3 4" key="1">
    <citation type="submission" date="2022-03" db="EMBL/GenBank/DDBJ databases">
        <title>Draft genome sequence of Furfurilactobacillus curtus JCM 31185.</title>
        <authorList>
            <person name="Suzuki S."/>
            <person name="Endo A."/>
            <person name="Kajikawa A."/>
        </authorList>
    </citation>
    <scope>NUCLEOTIDE SEQUENCE [LARGE SCALE GENOMIC DNA]</scope>
    <source>
        <strain evidence="3 4">JCM 31185</strain>
    </source>
</reference>
<keyword evidence="2" id="KW-0732">Signal</keyword>
<keyword evidence="4" id="KW-1185">Reference proteome</keyword>
<feature type="chain" id="PRO_5047165887" evidence="2">
    <location>
        <begin position="22"/>
        <end position="58"/>
    </location>
</feature>
<organism evidence="3 4">
    <name type="scientific">Furfurilactobacillus curtus</name>
    <dbReference type="NCBI Taxonomy" id="1746200"/>
    <lineage>
        <taxon>Bacteria</taxon>
        <taxon>Bacillati</taxon>
        <taxon>Bacillota</taxon>
        <taxon>Bacilli</taxon>
        <taxon>Lactobacillales</taxon>
        <taxon>Lactobacillaceae</taxon>
        <taxon>Furfurilactobacillus</taxon>
    </lineage>
</organism>
<accession>A0ABQ5JP09</accession>
<dbReference type="Proteomes" id="UP001628078">
    <property type="component" value="Unassembled WGS sequence"/>
</dbReference>
<feature type="region of interest" description="Disordered" evidence="1">
    <location>
        <begin position="35"/>
        <end position="58"/>
    </location>
</feature>
<evidence type="ECO:0000256" key="2">
    <source>
        <dbReference type="SAM" id="SignalP"/>
    </source>
</evidence>
<proteinExistence type="predicted"/>
<feature type="compositionally biased region" description="Basic residues" evidence="1">
    <location>
        <begin position="47"/>
        <end position="58"/>
    </location>
</feature>
<name>A0ABQ5JP09_9LACO</name>
<dbReference type="InterPro" id="IPR021402">
    <property type="entry name" value="DUF3042"/>
</dbReference>
<sequence>MKSFGKGFLWGTLATMGAVAAAIVSFHKTVVSPIEEEEQRFDDNRRRAMRKSRSAHLG</sequence>
<evidence type="ECO:0000313" key="4">
    <source>
        <dbReference type="Proteomes" id="UP001628078"/>
    </source>
</evidence>
<comment type="caution">
    <text evidence="3">The sequence shown here is derived from an EMBL/GenBank/DDBJ whole genome shotgun (WGS) entry which is preliminary data.</text>
</comment>
<evidence type="ECO:0000313" key="3">
    <source>
        <dbReference type="EMBL" id="GKT04856.1"/>
    </source>
</evidence>
<evidence type="ECO:0000256" key="1">
    <source>
        <dbReference type="SAM" id="MobiDB-lite"/>
    </source>
</evidence>
<gene>
    <name evidence="3" type="ORF">JCM31185_01450</name>
</gene>
<protein>
    <submittedName>
        <fullName evidence="3">DUF3042 domain-containing protein</fullName>
    </submittedName>
</protein>
<feature type="signal peptide" evidence="2">
    <location>
        <begin position="1"/>
        <end position="21"/>
    </location>
</feature>
<dbReference type="Pfam" id="PF11240">
    <property type="entry name" value="DUF3042"/>
    <property type="match status" value="1"/>
</dbReference>